<name>A0A2W7QA95_9RHOB</name>
<dbReference type="EMBL" id="QKZQ01000019">
    <property type="protein sequence ID" value="PZX37989.1"/>
    <property type="molecule type" value="Genomic_DNA"/>
</dbReference>
<accession>A0A2W7QA95</accession>
<protein>
    <submittedName>
        <fullName evidence="1">Uncharacterized protein</fullName>
    </submittedName>
</protein>
<proteinExistence type="predicted"/>
<evidence type="ECO:0000313" key="2">
    <source>
        <dbReference type="Proteomes" id="UP000249364"/>
    </source>
</evidence>
<evidence type="ECO:0000313" key="1">
    <source>
        <dbReference type="EMBL" id="PZX37989.1"/>
    </source>
</evidence>
<dbReference type="AlphaFoldDB" id="A0A2W7QA95"/>
<sequence length="68" mass="8189">MLISRRVPIHYPHDIVQTCMERFDLPFHEFLRYEISQKYLETAIDEIKGKHDFVLAPEKTLQCRQASR</sequence>
<gene>
    <name evidence="1" type="ORF">LY56_03119</name>
</gene>
<organism evidence="1 2">
    <name type="scientific">Roseinatronobacter thiooxidans</name>
    <dbReference type="NCBI Taxonomy" id="121821"/>
    <lineage>
        <taxon>Bacteria</taxon>
        <taxon>Pseudomonadati</taxon>
        <taxon>Pseudomonadota</taxon>
        <taxon>Alphaproteobacteria</taxon>
        <taxon>Rhodobacterales</taxon>
        <taxon>Paracoccaceae</taxon>
        <taxon>Roseinatronobacter</taxon>
    </lineage>
</organism>
<dbReference type="Proteomes" id="UP000249364">
    <property type="component" value="Unassembled WGS sequence"/>
</dbReference>
<comment type="caution">
    <text evidence="1">The sequence shown here is derived from an EMBL/GenBank/DDBJ whole genome shotgun (WGS) entry which is preliminary data.</text>
</comment>
<reference evidence="1 2" key="1">
    <citation type="submission" date="2018-06" db="EMBL/GenBank/DDBJ databases">
        <title>Genomic Encyclopedia of Archaeal and Bacterial Type Strains, Phase II (KMG-II): from individual species to whole genera.</title>
        <authorList>
            <person name="Goeker M."/>
        </authorList>
    </citation>
    <scope>NUCLEOTIDE SEQUENCE [LARGE SCALE GENOMIC DNA]</scope>
    <source>
        <strain evidence="1 2">DSM 13087</strain>
    </source>
</reference>
<keyword evidence="2" id="KW-1185">Reference proteome</keyword>